<accession>A0AAV5WV79</accession>
<dbReference type="AlphaFoldDB" id="A0AAV5WV79"/>
<dbReference type="SMART" id="SM00192">
    <property type="entry name" value="LDLa"/>
    <property type="match status" value="3"/>
</dbReference>
<comment type="caution">
    <text evidence="8">Lacks conserved residue(s) required for the propagation of feature annotation.</text>
</comment>
<dbReference type="EMBL" id="BTSY01000007">
    <property type="protein sequence ID" value="GMT34982.1"/>
    <property type="molecule type" value="Genomic_DNA"/>
</dbReference>
<evidence type="ECO:0000256" key="7">
    <source>
        <dbReference type="ARBA" id="ARBA00023157"/>
    </source>
</evidence>
<evidence type="ECO:0000313" key="12">
    <source>
        <dbReference type="Proteomes" id="UP001432322"/>
    </source>
</evidence>
<dbReference type="GO" id="GO:0005886">
    <property type="term" value="C:plasma membrane"/>
    <property type="evidence" value="ECO:0007669"/>
    <property type="project" value="TreeGrafter"/>
</dbReference>
<evidence type="ECO:0000256" key="10">
    <source>
        <dbReference type="SAM" id="Phobius"/>
    </source>
</evidence>
<keyword evidence="5 10" id="KW-1133">Transmembrane helix</keyword>
<dbReference type="InterPro" id="IPR011042">
    <property type="entry name" value="6-blade_b-propeller_TolB-like"/>
</dbReference>
<gene>
    <name evidence="11" type="ORF">PFISCL1PPCAC_26279</name>
</gene>
<dbReference type="InterPro" id="IPR050685">
    <property type="entry name" value="LDLR"/>
</dbReference>
<reference evidence="11" key="1">
    <citation type="submission" date="2023-10" db="EMBL/GenBank/DDBJ databases">
        <title>Genome assembly of Pristionchus species.</title>
        <authorList>
            <person name="Yoshida K."/>
            <person name="Sommer R.J."/>
        </authorList>
    </citation>
    <scope>NUCLEOTIDE SEQUENCE</scope>
    <source>
        <strain evidence="11">RS5133</strain>
    </source>
</reference>
<feature type="compositionally biased region" description="Polar residues" evidence="9">
    <location>
        <begin position="841"/>
        <end position="850"/>
    </location>
</feature>
<dbReference type="PANTHER" id="PTHR24270">
    <property type="entry name" value="LOW-DENSITY LIPOPROTEIN RECEPTOR-RELATED"/>
    <property type="match status" value="1"/>
</dbReference>
<comment type="caution">
    <text evidence="11">The sequence shown here is derived from an EMBL/GenBank/DDBJ whole genome shotgun (WGS) entry which is preliminary data.</text>
</comment>
<dbReference type="GO" id="GO:0012505">
    <property type="term" value="C:endomembrane system"/>
    <property type="evidence" value="ECO:0007669"/>
    <property type="project" value="UniProtKB-SubCell"/>
</dbReference>
<dbReference type="InterPro" id="IPR002172">
    <property type="entry name" value="LDrepeatLR_classA_rpt"/>
</dbReference>
<dbReference type="PROSITE" id="PS01209">
    <property type="entry name" value="LDLRA_1"/>
    <property type="match status" value="2"/>
</dbReference>
<feature type="non-terminal residue" evidence="11">
    <location>
        <position position="1"/>
    </location>
</feature>
<evidence type="ECO:0000256" key="2">
    <source>
        <dbReference type="ARBA" id="ARBA00004308"/>
    </source>
</evidence>
<organism evidence="11 12">
    <name type="scientific">Pristionchus fissidentatus</name>
    <dbReference type="NCBI Taxonomy" id="1538716"/>
    <lineage>
        <taxon>Eukaryota</taxon>
        <taxon>Metazoa</taxon>
        <taxon>Ecdysozoa</taxon>
        <taxon>Nematoda</taxon>
        <taxon>Chromadorea</taxon>
        <taxon>Rhabditida</taxon>
        <taxon>Rhabditina</taxon>
        <taxon>Diplogasteromorpha</taxon>
        <taxon>Diplogasteroidea</taxon>
        <taxon>Neodiplogasteridae</taxon>
        <taxon>Pristionchus</taxon>
    </lineage>
</organism>
<evidence type="ECO:0000256" key="5">
    <source>
        <dbReference type="ARBA" id="ARBA00022989"/>
    </source>
</evidence>
<dbReference type="PRINTS" id="PR00261">
    <property type="entry name" value="LDLRECEPTOR"/>
</dbReference>
<evidence type="ECO:0000313" key="11">
    <source>
        <dbReference type="EMBL" id="GMT34982.1"/>
    </source>
</evidence>
<evidence type="ECO:0000256" key="6">
    <source>
        <dbReference type="ARBA" id="ARBA00023136"/>
    </source>
</evidence>
<dbReference type="Pfam" id="PF00057">
    <property type="entry name" value="Ldl_recept_a"/>
    <property type="match status" value="1"/>
</dbReference>
<sequence>QVYWTENSAGVNTLHRMHISGRGPTVLSRSDDRRIGYLQFHDSVLYYIDSKKNEFGYFNDSGFHSVHAGVKSARDFAIVHPPVESEAPKPCKTNNGGCSALCLPSHSKGNVTEETCTCGDHQHLDVVSKTCTMNSHGIVLAGNGRLLMITAKDPNSMLKKAHSPLTVLSVERVGLPLSVSVDELSRFGTLYWIDANEPKYIKSVSMRATITSIPQSLHITACAHLRALAVDTYGRQLFVSCVATSGRSHVMVFRIQSSSALLSDKLLHIGRVVNGEEVSPVTGKRPVPTELAVGARKLVYLDVSTRSGRPVLVVCDLDGRNCNKASERTQGYSRLSLLPRHNKLLFTGDDIINQLDLSSLNTSPMPNGDDELKTLFAPIDTENVAMVPIDEKEDSFLLIGDDRIRIPGTTRISAMTAVTMSEFELLDRSRSCAHQECTHLCSYTGDSYECLCPLGYTISHESSYVCMQNVTCEPWEFLCRDQRTCVHSGAKCDSRLNCPDGSDEASEICGSVESTMWMCGDKRTRIDRYLVCDGVPHCEDGSDESGCRCSLPSTEMDCALFGRMSQPECVQRRLRCDHHYDCSNGADEDERLCSAFSPEVAGFRLTFSHIMYGSIVFLILLAFCPITLFFCYSKTRNEGQTRMQTFSDRRYYPSSHADPTVLVPLSTAQVDQYEVRAYSIVDSTSTYPSLPPPIASLCGSTVRSSHMDPYYGHQQGRDHPSRFYAPPPSTASLSTYGIVVPSFNAGTLSQRRIVITEQHAIPSPSTRSDISPPPAYLVRSQRELHPPPPVVKGKNNSHTSAGSSSKQHPTSRSRATLNRSHSSSAESEHDSVSLSSHSSEGAPTSSRQQL</sequence>
<evidence type="ECO:0000256" key="4">
    <source>
        <dbReference type="ARBA" id="ARBA00022737"/>
    </source>
</evidence>
<dbReference type="InterPro" id="IPR023415">
    <property type="entry name" value="LDLR_class-A_CS"/>
</dbReference>
<dbReference type="PROSITE" id="PS50068">
    <property type="entry name" value="LDLRA_2"/>
    <property type="match status" value="3"/>
</dbReference>
<keyword evidence="6 10" id="KW-0472">Membrane</keyword>
<evidence type="ECO:0000256" key="1">
    <source>
        <dbReference type="ARBA" id="ARBA00004167"/>
    </source>
</evidence>
<feature type="disulfide bond" evidence="8">
    <location>
        <begin position="532"/>
        <end position="547"/>
    </location>
</feature>
<protein>
    <recommendedName>
        <fullName evidence="13">Lipoprotein receptor</fullName>
    </recommendedName>
</protein>
<dbReference type="SUPFAM" id="SSF57424">
    <property type="entry name" value="LDL receptor-like module"/>
    <property type="match status" value="2"/>
</dbReference>
<name>A0AAV5WV79_9BILA</name>
<feature type="transmembrane region" description="Helical" evidence="10">
    <location>
        <begin position="610"/>
        <end position="632"/>
    </location>
</feature>
<keyword evidence="12" id="KW-1185">Reference proteome</keyword>
<dbReference type="GO" id="GO:0016192">
    <property type="term" value="P:vesicle-mediated transport"/>
    <property type="evidence" value="ECO:0007669"/>
    <property type="project" value="UniProtKB-ARBA"/>
</dbReference>
<evidence type="ECO:0000256" key="3">
    <source>
        <dbReference type="ARBA" id="ARBA00022692"/>
    </source>
</evidence>
<keyword evidence="4" id="KW-0677">Repeat</keyword>
<keyword evidence="3 10" id="KW-0812">Transmembrane</keyword>
<evidence type="ECO:0000256" key="9">
    <source>
        <dbReference type="SAM" id="MobiDB-lite"/>
    </source>
</evidence>
<dbReference type="PANTHER" id="PTHR24270:SF61">
    <property type="entry name" value="EGF-LIKE DOMAIN-CONTAINING PROTEIN"/>
    <property type="match status" value="1"/>
</dbReference>
<evidence type="ECO:0000256" key="8">
    <source>
        <dbReference type="PROSITE-ProRule" id="PRU00124"/>
    </source>
</evidence>
<dbReference type="InterPro" id="IPR036055">
    <property type="entry name" value="LDL_receptor-like_sf"/>
</dbReference>
<keyword evidence="7 8" id="KW-1015">Disulfide bond</keyword>
<feature type="region of interest" description="Disordered" evidence="9">
    <location>
        <begin position="784"/>
        <end position="850"/>
    </location>
</feature>
<proteinExistence type="predicted"/>
<dbReference type="SUPFAM" id="SSF63825">
    <property type="entry name" value="YWTD domain"/>
    <property type="match status" value="1"/>
</dbReference>
<dbReference type="Gene3D" id="2.40.128.620">
    <property type="match status" value="1"/>
</dbReference>
<dbReference type="CDD" id="cd00112">
    <property type="entry name" value="LDLa"/>
    <property type="match status" value="3"/>
</dbReference>
<dbReference type="Gene3D" id="4.10.400.10">
    <property type="entry name" value="Low-density Lipoprotein Receptor"/>
    <property type="match status" value="2"/>
</dbReference>
<comment type="subcellular location">
    <subcellularLocation>
        <location evidence="2">Endomembrane system</location>
    </subcellularLocation>
    <subcellularLocation>
        <location evidence="1">Membrane</location>
        <topology evidence="1">Single-pass membrane protein</topology>
    </subcellularLocation>
</comment>
<feature type="compositionally biased region" description="Polar residues" evidence="9">
    <location>
        <begin position="794"/>
        <end position="819"/>
    </location>
</feature>
<dbReference type="Proteomes" id="UP001432322">
    <property type="component" value="Unassembled WGS sequence"/>
</dbReference>
<evidence type="ECO:0008006" key="13">
    <source>
        <dbReference type="Google" id="ProtNLM"/>
    </source>
</evidence>
<dbReference type="Gene3D" id="2.120.10.30">
    <property type="entry name" value="TolB, C-terminal domain"/>
    <property type="match status" value="2"/>
</dbReference>